<dbReference type="PANTHER" id="PTHR38104">
    <property type="match status" value="1"/>
</dbReference>
<comment type="caution">
    <text evidence="2">The sequence shown here is derived from an EMBL/GenBank/DDBJ whole genome shotgun (WGS) entry which is preliminary data.</text>
</comment>
<protein>
    <recommendedName>
        <fullName evidence="1">Anti sigma-E protein RseA N-terminal domain-containing protein</fullName>
    </recommendedName>
</protein>
<organism evidence="2">
    <name type="scientific">Leucothrix mucor</name>
    <dbReference type="NCBI Taxonomy" id="45248"/>
    <lineage>
        <taxon>Bacteria</taxon>
        <taxon>Pseudomonadati</taxon>
        <taxon>Pseudomonadota</taxon>
        <taxon>Gammaproteobacteria</taxon>
        <taxon>Thiotrichales</taxon>
        <taxon>Thiotrichaceae</taxon>
        <taxon>Leucothrix</taxon>
    </lineage>
</organism>
<dbReference type="PANTHER" id="PTHR38104:SF1">
    <property type="entry name" value="ANTI-SIGMA-E FACTOR RSEA"/>
    <property type="match status" value="1"/>
</dbReference>
<dbReference type="Proteomes" id="UP000885750">
    <property type="component" value="Unassembled WGS sequence"/>
</dbReference>
<dbReference type="CDD" id="cd16328">
    <property type="entry name" value="RseA_N"/>
    <property type="match status" value="1"/>
</dbReference>
<name>A0A7V2T0A4_LEUMU</name>
<gene>
    <name evidence="2" type="ORF">ENJ51_08195</name>
</gene>
<feature type="non-terminal residue" evidence="2">
    <location>
        <position position="184"/>
    </location>
</feature>
<proteinExistence type="predicted"/>
<dbReference type="InterPro" id="IPR005572">
    <property type="entry name" value="Anti-sigma_E_RseA_N"/>
</dbReference>
<evidence type="ECO:0000313" key="2">
    <source>
        <dbReference type="EMBL" id="HFC92776.1"/>
    </source>
</evidence>
<accession>A0A7V2T0A4</accession>
<dbReference type="EMBL" id="DRMS01000304">
    <property type="protein sequence ID" value="HFC92776.1"/>
    <property type="molecule type" value="Genomic_DNA"/>
</dbReference>
<feature type="domain" description="Anti sigma-E protein RseA N-terminal" evidence="1">
    <location>
        <begin position="6"/>
        <end position="82"/>
    </location>
</feature>
<sequence>MSVTKTEHLSAVLDGEAGEFEQRRILDELSKDDALKTSLSCYALIGETMRDEQQCSIVESSFLQGIHDKIDAEPEYSQIQIEQKKVSNGGPVWTRPVVGFAMAASVAALSVIGVQSYMLAGSSHTDTSIAINQQVESVPVMAAANTYNYPDAKTRHLYKRYLDSHVQYASTTPIMPSVRMVSYN</sequence>
<dbReference type="InterPro" id="IPR052383">
    <property type="entry name" value="Anti-sigma-E_RseA-like"/>
</dbReference>
<dbReference type="InterPro" id="IPR036147">
    <property type="entry name" value="Anti-sigma_E_RseA_N_sf"/>
</dbReference>
<dbReference type="AlphaFoldDB" id="A0A7V2T0A4"/>
<dbReference type="Pfam" id="PF03872">
    <property type="entry name" value="RseA_N"/>
    <property type="match status" value="1"/>
</dbReference>
<dbReference type="Gene3D" id="1.10.10.880">
    <property type="entry name" value="Anti sigma-E protein RseA, N-terminal domain"/>
    <property type="match status" value="1"/>
</dbReference>
<dbReference type="GO" id="GO:0016989">
    <property type="term" value="F:sigma factor antagonist activity"/>
    <property type="evidence" value="ECO:0007669"/>
    <property type="project" value="InterPro"/>
</dbReference>
<evidence type="ECO:0000259" key="1">
    <source>
        <dbReference type="Pfam" id="PF03872"/>
    </source>
</evidence>
<reference evidence="2" key="1">
    <citation type="journal article" date="2020" name="mSystems">
        <title>Genome- and Community-Level Interaction Insights into Carbon Utilization and Element Cycling Functions of Hydrothermarchaeota in Hydrothermal Sediment.</title>
        <authorList>
            <person name="Zhou Z."/>
            <person name="Liu Y."/>
            <person name="Xu W."/>
            <person name="Pan J."/>
            <person name="Luo Z.H."/>
            <person name="Li M."/>
        </authorList>
    </citation>
    <scope>NUCLEOTIDE SEQUENCE [LARGE SCALE GENOMIC DNA]</scope>
    <source>
        <strain evidence="2">HyVt-493</strain>
    </source>
</reference>
<dbReference type="SUPFAM" id="SSF89069">
    <property type="entry name" value="N-terminal, cytoplasmic domain of anti-sigmaE factor RseA"/>
    <property type="match status" value="1"/>
</dbReference>